<evidence type="ECO:0000256" key="3">
    <source>
        <dbReference type="ARBA" id="ARBA00008883"/>
    </source>
</evidence>
<evidence type="ECO:0000256" key="9">
    <source>
        <dbReference type="ARBA" id="ARBA00022741"/>
    </source>
</evidence>
<comment type="caution">
    <text evidence="20">The sequence shown here is derived from an EMBL/GenBank/DDBJ whole genome shotgun (WGS) entry which is preliminary data.</text>
</comment>
<keyword evidence="5" id="KW-1003">Cell membrane</keyword>
<gene>
    <name evidence="20" type="ORF">E2605_19155</name>
</gene>
<feature type="transmembrane region" description="Helical" evidence="16">
    <location>
        <begin position="34"/>
        <end position="56"/>
    </location>
</feature>
<evidence type="ECO:0000256" key="7">
    <source>
        <dbReference type="ARBA" id="ARBA00022679"/>
    </source>
</evidence>
<keyword evidence="7 20" id="KW-0808">Transferase</keyword>
<dbReference type="Pfam" id="PF13807">
    <property type="entry name" value="GNVR"/>
    <property type="match status" value="1"/>
</dbReference>
<keyword evidence="11" id="KW-0067">ATP-binding</keyword>
<keyword evidence="6" id="KW-0997">Cell inner membrane</keyword>
<dbReference type="GO" id="GO:0042802">
    <property type="term" value="F:identical protein binding"/>
    <property type="evidence" value="ECO:0007669"/>
    <property type="project" value="UniProtKB-ARBA"/>
</dbReference>
<evidence type="ECO:0000256" key="15">
    <source>
        <dbReference type="ARBA" id="ARBA00051245"/>
    </source>
</evidence>
<dbReference type="InterPro" id="IPR032807">
    <property type="entry name" value="GNVR"/>
</dbReference>
<feature type="transmembrane region" description="Helical" evidence="16">
    <location>
        <begin position="515"/>
        <end position="534"/>
    </location>
</feature>
<feature type="domain" description="AAA" evidence="18">
    <location>
        <begin position="611"/>
        <end position="725"/>
    </location>
</feature>
<dbReference type="Gene3D" id="3.40.50.300">
    <property type="entry name" value="P-loop containing nucleotide triphosphate hydrolases"/>
    <property type="match status" value="1"/>
</dbReference>
<evidence type="ECO:0000256" key="16">
    <source>
        <dbReference type="SAM" id="Phobius"/>
    </source>
</evidence>
<dbReference type="EC" id="2.7.10.2" evidence="4"/>
<dbReference type="InterPro" id="IPR050445">
    <property type="entry name" value="Bact_polysacc_biosynth/exp"/>
</dbReference>
<evidence type="ECO:0000256" key="12">
    <source>
        <dbReference type="ARBA" id="ARBA00022989"/>
    </source>
</evidence>
<keyword evidence="14" id="KW-0829">Tyrosine-protein kinase</keyword>
<sequence>MSNNLFDQTDKHDTSEDKREDFDFGELFFSYFQYWRWFIASIILFVTIGGLVYLSISKKYEVSTSILLKEDKGGAGSTQSALNGLESLGLITTTNNVDNEVAVFSSPNLIRQVVDTLKLYTNYFQKGTFRNTDVYTSSPYEVILDGITSNKLKGGIELNVSYQSKDKVKISGVYTYESEDHSIESGEYKLPCAINLPTGKGRIIVDFRKESPETTLASLDDSYIITIGDIQGTVNNIASVLSVSATSKNSSVLDISMKLGNPRKGVDFLTQLASIYNSNNVYESNEIARNTAHFINERLIDISSELKNIEEKVVSYKQKKGLTDIDAEAKVYIGQAADIESKRVEAETQTKLVQMVDNYINNDANKNKLIPNISINDPGLSLVISDYNNQLLAYERLERSTGENNPTRVRMEAALKNMRQNIQSAVLNVKKAIAINNKDLASQSGLLASRKSSMPDQEYGLAEILRQQQVIQAIYIYLMQTREESNITLAATSDKAQVITDPVAPNLPVSPRRNLVLAVFLFLGFAVPVIVIYLKNLLNTTISNRQELEHLADPSVIGEIMRKEEPENLVVKYDSTSPIVELFRTLRNNLQFILADAGKKVIIVTSTIPNEGKSFVSINLAASFALSEKRVLLLGLDIRNPQLAMDMDFKKGKGVTSVLAGDEKWEDLLTKVSGYPNLDILQAGVIPPNPNELLMRKELGDMIGEIRQKYDYIIIDTAPVGVVSDTFLIAKHVDASVYVTRENATPKSAVTYINSLYKEKRLPNHYLVINDVDVIKNSKKYGYRYRYGYGYSYGYGYGPNHSKKKKK</sequence>
<evidence type="ECO:0000259" key="18">
    <source>
        <dbReference type="Pfam" id="PF13614"/>
    </source>
</evidence>
<comment type="similarity">
    <text evidence="2">Belongs to the CpsD/CapB family.</text>
</comment>
<dbReference type="Pfam" id="PF13614">
    <property type="entry name" value="AAA_31"/>
    <property type="match status" value="1"/>
</dbReference>
<evidence type="ECO:0000256" key="5">
    <source>
        <dbReference type="ARBA" id="ARBA00022475"/>
    </source>
</evidence>
<feature type="domain" description="Polysaccharide chain length determinant N-terminal" evidence="17">
    <location>
        <begin position="20"/>
        <end position="117"/>
    </location>
</feature>
<dbReference type="SUPFAM" id="SSF52540">
    <property type="entry name" value="P-loop containing nucleoside triphosphate hydrolases"/>
    <property type="match status" value="1"/>
</dbReference>
<evidence type="ECO:0000313" key="21">
    <source>
        <dbReference type="Proteomes" id="UP000297861"/>
    </source>
</evidence>
<evidence type="ECO:0000313" key="20">
    <source>
        <dbReference type="EMBL" id="TFD91955.1"/>
    </source>
</evidence>
<proteinExistence type="inferred from homology"/>
<dbReference type="InterPro" id="IPR003856">
    <property type="entry name" value="LPS_length_determ_N"/>
</dbReference>
<dbReference type="GO" id="GO:0005886">
    <property type="term" value="C:plasma membrane"/>
    <property type="evidence" value="ECO:0007669"/>
    <property type="project" value="UniProtKB-SubCell"/>
</dbReference>
<dbReference type="EMBL" id="SOML01000019">
    <property type="protein sequence ID" value="TFD91955.1"/>
    <property type="molecule type" value="Genomic_DNA"/>
</dbReference>
<evidence type="ECO:0000256" key="4">
    <source>
        <dbReference type="ARBA" id="ARBA00011903"/>
    </source>
</evidence>
<evidence type="ECO:0000256" key="2">
    <source>
        <dbReference type="ARBA" id="ARBA00007316"/>
    </source>
</evidence>
<dbReference type="Proteomes" id="UP000297861">
    <property type="component" value="Unassembled WGS sequence"/>
</dbReference>
<dbReference type="NCBIfam" id="TIGR01007">
    <property type="entry name" value="eps_fam"/>
    <property type="match status" value="1"/>
</dbReference>
<evidence type="ECO:0000256" key="6">
    <source>
        <dbReference type="ARBA" id="ARBA00022519"/>
    </source>
</evidence>
<dbReference type="GO" id="GO:0004715">
    <property type="term" value="F:non-membrane spanning protein tyrosine kinase activity"/>
    <property type="evidence" value="ECO:0007669"/>
    <property type="project" value="UniProtKB-EC"/>
</dbReference>
<dbReference type="InterPro" id="IPR025669">
    <property type="entry name" value="AAA_dom"/>
</dbReference>
<dbReference type="Pfam" id="PF02706">
    <property type="entry name" value="Wzz"/>
    <property type="match status" value="1"/>
</dbReference>
<dbReference type="PANTHER" id="PTHR32309:SF13">
    <property type="entry name" value="FERRIC ENTEROBACTIN TRANSPORT PROTEIN FEPE"/>
    <property type="match status" value="1"/>
</dbReference>
<comment type="catalytic activity">
    <reaction evidence="15">
        <text>L-tyrosyl-[protein] + ATP = O-phospho-L-tyrosyl-[protein] + ADP + H(+)</text>
        <dbReference type="Rhea" id="RHEA:10596"/>
        <dbReference type="Rhea" id="RHEA-COMP:10136"/>
        <dbReference type="Rhea" id="RHEA-COMP:20101"/>
        <dbReference type="ChEBI" id="CHEBI:15378"/>
        <dbReference type="ChEBI" id="CHEBI:30616"/>
        <dbReference type="ChEBI" id="CHEBI:46858"/>
        <dbReference type="ChEBI" id="CHEBI:61978"/>
        <dbReference type="ChEBI" id="CHEBI:456216"/>
        <dbReference type="EC" id="2.7.10.2"/>
    </reaction>
</comment>
<comment type="subcellular location">
    <subcellularLocation>
        <location evidence="1">Cell inner membrane</location>
        <topology evidence="1">Multi-pass membrane protein</topology>
    </subcellularLocation>
</comment>
<evidence type="ECO:0000256" key="11">
    <source>
        <dbReference type="ARBA" id="ARBA00022840"/>
    </source>
</evidence>
<keyword evidence="8 16" id="KW-0812">Transmembrane</keyword>
<evidence type="ECO:0000256" key="1">
    <source>
        <dbReference type="ARBA" id="ARBA00004429"/>
    </source>
</evidence>
<keyword evidence="12 16" id="KW-1133">Transmembrane helix</keyword>
<evidence type="ECO:0000259" key="19">
    <source>
        <dbReference type="Pfam" id="PF13807"/>
    </source>
</evidence>
<evidence type="ECO:0000256" key="13">
    <source>
        <dbReference type="ARBA" id="ARBA00023136"/>
    </source>
</evidence>
<evidence type="ECO:0000256" key="10">
    <source>
        <dbReference type="ARBA" id="ARBA00022777"/>
    </source>
</evidence>
<dbReference type="AlphaFoldDB" id="A0A4Y8KSH1"/>
<reference evidence="20 21" key="1">
    <citation type="submission" date="2019-03" db="EMBL/GenBank/DDBJ databases">
        <title>San Antonio Military Medical Center submission to MRSN (WRAIR), pending publication.</title>
        <authorList>
            <person name="Blyth D.M."/>
            <person name="Mccarthy S.L."/>
            <person name="Schall S.E."/>
            <person name="Stam J.A."/>
            <person name="Ong A.C."/>
            <person name="Mcgann P.T."/>
        </authorList>
    </citation>
    <scope>NUCLEOTIDE SEQUENCE [LARGE SCALE GENOMIC DNA]</scope>
    <source>
        <strain evidence="20 21">MRSN571793</strain>
    </source>
</reference>
<evidence type="ECO:0000256" key="14">
    <source>
        <dbReference type="ARBA" id="ARBA00023137"/>
    </source>
</evidence>
<dbReference type="GO" id="GO:0005524">
    <property type="term" value="F:ATP binding"/>
    <property type="evidence" value="ECO:0007669"/>
    <property type="project" value="UniProtKB-KW"/>
</dbReference>
<dbReference type="InterPro" id="IPR027417">
    <property type="entry name" value="P-loop_NTPase"/>
</dbReference>
<protein>
    <recommendedName>
        <fullName evidence="4">non-specific protein-tyrosine kinase</fullName>
        <ecNumber evidence="4">2.7.10.2</ecNumber>
    </recommendedName>
</protein>
<keyword evidence="9" id="KW-0547">Nucleotide-binding</keyword>
<dbReference type="OrthoDB" id="9794577at2"/>
<dbReference type="CDD" id="cd05387">
    <property type="entry name" value="BY-kinase"/>
    <property type="match status" value="1"/>
</dbReference>
<dbReference type="FunFam" id="3.40.50.300:FF:000527">
    <property type="entry name" value="Tyrosine-protein kinase etk"/>
    <property type="match status" value="1"/>
</dbReference>
<evidence type="ECO:0000259" key="17">
    <source>
        <dbReference type="Pfam" id="PF02706"/>
    </source>
</evidence>
<name>A0A4Y8KSH1_9BACT</name>
<organism evidence="20 21">
    <name type="scientific">Dysgonomonas capnocytophagoides</name>
    <dbReference type="NCBI Taxonomy" id="45254"/>
    <lineage>
        <taxon>Bacteria</taxon>
        <taxon>Pseudomonadati</taxon>
        <taxon>Bacteroidota</taxon>
        <taxon>Bacteroidia</taxon>
        <taxon>Bacteroidales</taxon>
        <taxon>Dysgonomonadaceae</taxon>
        <taxon>Dysgonomonas</taxon>
    </lineage>
</organism>
<comment type="similarity">
    <text evidence="3">Belongs to the etk/wzc family.</text>
</comment>
<dbReference type="InterPro" id="IPR005702">
    <property type="entry name" value="Wzc-like_C"/>
</dbReference>
<dbReference type="STRING" id="1121485.GCA_000426485_03406"/>
<dbReference type="PANTHER" id="PTHR32309">
    <property type="entry name" value="TYROSINE-PROTEIN KINASE"/>
    <property type="match status" value="1"/>
</dbReference>
<feature type="domain" description="Tyrosine-protein kinase G-rich" evidence="19">
    <location>
        <begin position="464"/>
        <end position="536"/>
    </location>
</feature>
<evidence type="ECO:0000256" key="8">
    <source>
        <dbReference type="ARBA" id="ARBA00022692"/>
    </source>
</evidence>
<keyword evidence="21" id="KW-1185">Reference proteome</keyword>
<keyword evidence="13 16" id="KW-0472">Membrane</keyword>
<keyword evidence="10 20" id="KW-0418">Kinase</keyword>
<accession>A0A4Y8KSH1</accession>
<dbReference type="RefSeq" id="WP_051290782.1">
    <property type="nucleotide sequence ID" value="NZ_JAWZLG010000100.1"/>
</dbReference>